<dbReference type="RefSeq" id="WP_069116891.1">
    <property type="nucleotide sequence ID" value="NZ_CP017015.1"/>
</dbReference>
<dbReference type="InterPro" id="IPR049560">
    <property type="entry name" value="MeTrfase_RsmB-F_NOP2_cat"/>
</dbReference>
<evidence type="ECO:0000313" key="7">
    <source>
        <dbReference type="EMBL" id="AOG60730.1"/>
    </source>
</evidence>
<dbReference type="GO" id="GO:0006355">
    <property type="term" value="P:regulation of DNA-templated transcription"/>
    <property type="evidence" value="ECO:0007669"/>
    <property type="project" value="InterPro"/>
</dbReference>
<dbReference type="InterPro" id="IPR001678">
    <property type="entry name" value="MeTrfase_RsmB-F_NOP2_dom"/>
</dbReference>
<feature type="binding site" evidence="5">
    <location>
        <position position="275"/>
    </location>
    <ligand>
        <name>S-adenosyl-L-methionine</name>
        <dbReference type="ChEBI" id="CHEBI:59789"/>
    </ligand>
</feature>
<keyword evidence="3 5" id="KW-0949">S-adenosyl-L-methionine</keyword>
<protein>
    <submittedName>
        <fullName evidence="7">16S rRNA (Cytosine967-C5)-methyltransferase</fullName>
    </submittedName>
</protein>
<dbReference type="OrthoDB" id="9810297at2"/>
<dbReference type="GO" id="GO:0008173">
    <property type="term" value="F:RNA methyltransferase activity"/>
    <property type="evidence" value="ECO:0007669"/>
    <property type="project" value="InterPro"/>
</dbReference>
<evidence type="ECO:0000256" key="4">
    <source>
        <dbReference type="ARBA" id="ARBA00022884"/>
    </source>
</evidence>
<dbReference type="SUPFAM" id="SSF53335">
    <property type="entry name" value="S-adenosyl-L-methionine-dependent methyltransferases"/>
    <property type="match status" value="1"/>
</dbReference>
<dbReference type="EMBL" id="CP017015">
    <property type="protein sequence ID" value="AOG60730.1"/>
    <property type="molecule type" value="Genomic_DNA"/>
</dbReference>
<dbReference type="Gene3D" id="3.30.70.1170">
    <property type="entry name" value="Sun protein, domain 3"/>
    <property type="match status" value="1"/>
</dbReference>
<evidence type="ECO:0000259" key="6">
    <source>
        <dbReference type="PROSITE" id="PS51686"/>
    </source>
</evidence>
<gene>
    <name evidence="7" type="primary">rsmB</name>
    <name evidence="7" type="ORF">SHELI_v1c07810</name>
</gene>
<keyword evidence="1 5" id="KW-0489">Methyltransferase</keyword>
<evidence type="ECO:0000256" key="3">
    <source>
        <dbReference type="ARBA" id="ARBA00022691"/>
    </source>
</evidence>
<dbReference type="STRING" id="216938.SHELI_v1c07810"/>
<dbReference type="InterPro" id="IPR023267">
    <property type="entry name" value="RCMT"/>
</dbReference>
<comment type="caution">
    <text evidence="5">Lacks conserved residue(s) required for the propagation of feature annotation.</text>
</comment>
<reference evidence="7 8" key="1">
    <citation type="submission" date="2016-08" db="EMBL/GenBank/DDBJ databases">
        <title>Complete genome sequence of Spiroplasma helicoides TABS-2 (DSM 22551).</title>
        <authorList>
            <person name="Shen W.-Y."/>
            <person name="Lo W.-S."/>
            <person name="Lai Y.-C."/>
            <person name="Kuo C.-H."/>
        </authorList>
    </citation>
    <scope>NUCLEOTIDE SEQUENCE [LARGE SCALE GENOMIC DNA]</scope>
    <source>
        <strain evidence="7 8">TABS-2</strain>
    </source>
</reference>
<dbReference type="GO" id="GO:0001510">
    <property type="term" value="P:RNA methylation"/>
    <property type="evidence" value="ECO:0007669"/>
    <property type="project" value="InterPro"/>
</dbReference>
<evidence type="ECO:0000256" key="2">
    <source>
        <dbReference type="ARBA" id="ARBA00022679"/>
    </source>
</evidence>
<dbReference type="SUPFAM" id="SSF48013">
    <property type="entry name" value="NusB-like"/>
    <property type="match status" value="1"/>
</dbReference>
<dbReference type="Pfam" id="PF01189">
    <property type="entry name" value="Methyltr_RsmB-F"/>
    <property type="match status" value="1"/>
</dbReference>
<dbReference type="Pfam" id="PF01029">
    <property type="entry name" value="NusB"/>
    <property type="match status" value="1"/>
</dbReference>
<feature type="active site" description="Nucleophile" evidence="5">
    <location>
        <position position="370"/>
    </location>
</feature>
<comment type="similarity">
    <text evidence="5">Belongs to the class I-like SAM-binding methyltransferase superfamily. RsmB/NOP family.</text>
</comment>
<keyword evidence="8" id="KW-1185">Reference proteome</keyword>
<keyword evidence="4 5" id="KW-0694">RNA-binding</keyword>
<sequence length="417" mass="48382">MQSSRNAALNILFEVFENNQFSNKLLNKLKQKSLFKEQDVNFIYKLVYGTIQYKIYLEYVVNKLIDPKKTNKKIQILLWMNFYQIKFLNNPIYSVTNESVEITKKIDKSLSGLVNVVTKKLENQDLWEVDIKNKKNIAPLKNGFPYWLFEKISKDFSSEIALKVVESSNNTNEISFRINTKKISIKEFKDKFLNKLDCKKSTIANNCYVSKSNSFLFELVNDGFIYIQDETSVRAVELLEVKPESKILDMCCAPGGKLSFLAALVESNNFIDGYEINSSKKNIIKQNLKVLDINNVNLYFKDARLVKEHYDCILLDAPCSGYGLIKKKPEIKLKKYSDLEMQKMYQVQKELLMTAIDNLNDGGTILYSTCTINKNENQDLINEVIKKTKMKLILEEQYFGFEGNNNGFYIAKLKKEF</sequence>
<dbReference type="Proteomes" id="UP000094378">
    <property type="component" value="Chromosome"/>
</dbReference>
<dbReference type="PANTHER" id="PTHR22807:SF53">
    <property type="entry name" value="RIBOSOMAL RNA SMALL SUBUNIT METHYLTRANSFERASE B-RELATED"/>
    <property type="match status" value="1"/>
</dbReference>
<dbReference type="Gene3D" id="3.40.50.150">
    <property type="entry name" value="Vaccinia Virus protein VP39"/>
    <property type="match status" value="1"/>
</dbReference>
<proteinExistence type="inferred from homology"/>
<dbReference type="KEGG" id="shj:SHELI_v1c07810"/>
<dbReference type="GO" id="GO:0003723">
    <property type="term" value="F:RNA binding"/>
    <property type="evidence" value="ECO:0007669"/>
    <property type="project" value="UniProtKB-UniRule"/>
</dbReference>
<dbReference type="PATRIC" id="fig|216938.3.peg.794"/>
<dbReference type="PROSITE" id="PS51686">
    <property type="entry name" value="SAM_MT_RSMB_NOP"/>
    <property type="match status" value="1"/>
</dbReference>
<dbReference type="InterPro" id="IPR035926">
    <property type="entry name" value="NusB-like_sf"/>
</dbReference>
<dbReference type="PANTHER" id="PTHR22807">
    <property type="entry name" value="NOP2 YEAST -RELATED NOL1/NOP2/FMU SUN DOMAIN-CONTAINING"/>
    <property type="match status" value="1"/>
</dbReference>
<evidence type="ECO:0000313" key="8">
    <source>
        <dbReference type="Proteomes" id="UP000094378"/>
    </source>
</evidence>
<feature type="domain" description="SAM-dependent MTase RsmB/NOP-type" evidence="6">
    <location>
        <begin position="150"/>
        <end position="417"/>
    </location>
</feature>
<dbReference type="InterPro" id="IPR006027">
    <property type="entry name" value="NusB_RsmB_TIM44"/>
</dbReference>
<evidence type="ECO:0000256" key="5">
    <source>
        <dbReference type="PROSITE-ProRule" id="PRU01023"/>
    </source>
</evidence>
<evidence type="ECO:0000256" key="1">
    <source>
        <dbReference type="ARBA" id="ARBA00022603"/>
    </source>
</evidence>
<keyword evidence="2 5" id="KW-0808">Transferase</keyword>
<dbReference type="InterPro" id="IPR029063">
    <property type="entry name" value="SAM-dependent_MTases_sf"/>
</dbReference>
<feature type="binding site" evidence="5">
    <location>
        <begin position="251"/>
        <end position="257"/>
    </location>
    <ligand>
        <name>S-adenosyl-L-methionine</name>
        <dbReference type="ChEBI" id="CHEBI:59789"/>
    </ligand>
</feature>
<name>A0A1B3SLD7_9MOLU</name>
<dbReference type="Gene3D" id="1.10.940.10">
    <property type="entry name" value="NusB-like"/>
    <property type="match status" value="1"/>
</dbReference>
<dbReference type="PRINTS" id="PR02008">
    <property type="entry name" value="RCMTFAMILY"/>
</dbReference>
<organism evidence="7 8">
    <name type="scientific">Spiroplasma helicoides</name>
    <dbReference type="NCBI Taxonomy" id="216938"/>
    <lineage>
        <taxon>Bacteria</taxon>
        <taxon>Bacillati</taxon>
        <taxon>Mycoplasmatota</taxon>
        <taxon>Mollicutes</taxon>
        <taxon>Entomoplasmatales</taxon>
        <taxon>Spiroplasmataceae</taxon>
        <taxon>Spiroplasma</taxon>
    </lineage>
</organism>
<dbReference type="AlphaFoldDB" id="A0A1B3SLD7"/>
<feature type="binding site" evidence="5">
    <location>
        <position position="316"/>
    </location>
    <ligand>
        <name>S-adenosyl-L-methionine</name>
        <dbReference type="ChEBI" id="CHEBI:59789"/>
    </ligand>
</feature>
<accession>A0A1B3SLD7</accession>